<protein>
    <submittedName>
        <fullName evidence="1">Uncharacterized protein</fullName>
    </submittedName>
</protein>
<dbReference type="EMBL" id="JACEFI010000005">
    <property type="protein sequence ID" value="KAH0598441.1"/>
    <property type="molecule type" value="Genomic_DNA"/>
</dbReference>
<keyword evidence="2" id="KW-1185">Reference proteome</keyword>
<evidence type="ECO:0000313" key="2">
    <source>
        <dbReference type="Proteomes" id="UP000764110"/>
    </source>
</evidence>
<dbReference type="AlphaFoldDB" id="A0A9P8S888"/>
<evidence type="ECO:0000313" key="1">
    <source>
        <dbReference type="EMBL" id="KAH0598441.1"/>
    </source>
</evidence>
<proteinExistence type="predicted"/>
<gene>
    <name evidence="1" type="ORF">MHUMG1_03739</name>
</gene>
<organism evidence="1 2">
    <name type="scientific">Metarhizium humberi</name>
    <dbReference type="NCBI Taxonomy" id="2596975"/>
    <lineage>
        <taxon>Eukaryota</taxon>
        <taxon>Fungi</taxon>
        <taxon>Dikarya</taxon>
        <taxon>Ascomycota</taxon>
        <taxon>Pezizomycotina</taxon>
        <taxon>Sordariomycetes</taxon>
        <taxon>Hypocreomycetidae</taxon>
        <taxon>Hypocreales</taxon>
        <taxon>Clavicipitaceae</taxon>
        <taxon>Metarhizium</taxon>
    </lineage>
</organism>
<dbReference type="Proteomes" id="UP000764110">
    <property type="component" value="Unassembled WGS sequence"/>
</dbReference>
<sequence length="76" mass="8313">MALQQSSIEKTAMSQEALPSVAFKVGSVGWIVIARTVRLACFRNERAEAPRVQFKEASMGVGRRATWRLSSKAAST</sequence>
<accession>A0A9P8S888</accession>
<reference evidence="1 2" key="1">
    <citation type="submission" date="2020-07" db="EMBL/GenBank/DDBJ databases">
        <title>Metarhizium humberi genome.</title>
        <authorList>
            <person name="Lysoe E."/>
        </authorList>
    </citation>
    <scope>NUCLEOTIDE SEQUENCE [LARGE SCALE GENOMIC DNA]</scope>
    <source>
        <strain evidence="1 2">ESALQ1638</strain>
    </source>
</reference>
<name>A0A9P8S888_9HYPO</name>
<comment type="caution">
    <text evidence="1">The sequence shown here is derived from an EMBL/GenBank/DDBJ whole genome shotgun (WGS) entry which is preliminary data.</text>
</comment>